<keyword evidence="10" id="KW-0028">Amino-acid biosynthesis</keyword>
<dbReference type="EC" id="4.3.1.19" evidence="7 15"/>
<evidence type="ECO:0000256" key="14">
    <source>
        <dbReference type="ARBA" id="ARBA00031427"/>
    </source>
</evidence>
<evidence type="ECO:0000256" key="10">
    <source>
        <dbReference type="ARBA" id="ARBA00022624"/>
    </source>
</evidence>
<dbReference type="PANTHER" id="PTHR48078:SF6">
    <property type="entry name" value="L-THREONINE DEHYDRATASE CATABOLIC TDCB"/>
    <property type="match status" value="1"/>
</dbReference>
<dbReference type="SUPFAM" id="SSF55021">
    <property type="entry name" value="ACT-like"/>
    <property type="match status" value="1"/>
</dbReference>
<keyword evidence="10" id="KW-0100">Branched-chain amino acid biosynthesis</keyword>
<keyword evidence="15" id="KW-0547">Nucleotide-binding</keyword>
<sequence>MLTLPMVYDAQRVLKGVAEETPMIHATKINESLYLKSENLQRTGSFKLRGAYYKVSTLTEEEKERGVIAASAGNHAQGVALACTSIGVKSYICMPAYAPIAKVEATKAYGGEPILVPGAFDDAAEEAVRLSEEKGYTFVAPFNDEKVIAGQGTIGLEIITELPDVDVVVVPVGGGGLISGVAYAIKQIKPGCQVIGVQTAATPSMAASIDAGHVVKVEDAPTIADGIHVLQPGDITFDICQQYVDSVITVTEDEIAVAILTLMEKQKTVAEGAGATAVAAVLAGKIDTKGKKVCCIVSGGNIDVTMLNRVITRGLITTGRLTDLTTKLVDKAGALMEMLHFITEKGANIVNIHHERESMRVAVNECVVHMILETRDLEHKEEVLAALRQAGYMIY</sequence>
<dbReference type="InterPro" id="IPR044561">
    <property type="entry name" value="ACT_ThrD-II-like"/>
</dbReference>
<evidence type="ECO:0000256" key="9">
    <source>
        <dbReference type="ARBA" id="ARBA00022533"/>
    </source>
</evidence>
<dbReference type="AlphaFoldDB" id="A0A9D9I0B6"/>
<dbReference type="InterPro" id="IPR050147">
    <property type="entry name" value="Ser/Thr_Dehydratase"/>
</dbReference>
<feature type="domain" description="Tryptophan synthase beta chain-like PALP" evidence="16">
    <location>
        <begin position="19"/>
        <end position="299"/>
    </location>
</feature>
<dbReference type="Pfam" id="PF00291">
    <property type="entry name" value="PALP"/>
    <property type="match status" value="1"/>
</dbReference>
<evidence type="ECO:0000256" key="2">
    <source>
        <dbReference type="ARBA" id="ARBA00001933"/>
    </source>
</evidence>
<dbReference type="PANTHER" id="PTHR48078">
    <property type="entry name" value="THREONINE DEHYDRATASE, MITOCHONDRIAL-RELATED"/>
    <property type="match status" value="1"/>
</dbReference>
<comment type="similarity">
    <text evidence="5 15">Belongs to the serine/threonine dehydratase family.</text>
</comment>
<keyword evidence="12 15" id="KW-0456">Lyase</keyword>
<evidence type="ECO:0000256" key="3">
    <source>
        <dbReference type="ARBA" id="ARBA00004810"/>
    </source>
</evidence>
<dbReference type="EMBL" id="JADIML010000162">
    <property type="protein sequence ID" value="MBO8463462.1"/>
    <property type="molecule type" value="Genomic_DNA"/>
</dbReference>
<keyword evidence="10" id="KW-0412">Isoleucine biosynthesis</keyword>
<dbReference type="SUPFAM" id="SSF53686">
    <property type="entry name" value="Tryptophan synthase beta subunit-like PLP-dependent enzymes"/>
    <property type="match status" value="1"/>
</dbReference>
<evidence type="ECO:0000256" key="6">
    <source>
        <dbReference type="ARBA" id="ARBA00011447"/>
    </source>
</evidence>
<comment type="subunit">
    <text evidence="6 15">In the native structure, TdcB is in a dimeric form, whereas in the TdcB-AMP complex, it exists in a tetrameric form (dimer of dimers).</text>
</comment>
<dbReference type="GO" id="GO:0003941">
    <property type="term" value="F:L-serine ammonia-lyase activity"/>
    <property type="evidence" value="ECO:0007669"/>
    <property type="project" value="TreeGrafter"/>
</dbReference>
<dbReference type="InterPro" id="IPR036052">
    <property type="entry name" value="TrpB-like_PALP_sf"/>
</dbReference>
<reference evidence="17" key="2">
    <citation type="journal article" date="2021" name="PeerJ">
        <title>Extensive microbial diversity within the chicken gut microbiome revealed by metagenomics and culture.</title>
        <authorList>
            <person name="Gilroy R."/>
            <person name="Ravi A."/>
            <person name="Getino M."/>
            <person name="Pursley I."/>
            <person name="Horton D.L."/>
            <person name="Alikhan N.F."/>
            <person name="Baker D."/>
            <person name="Gharbi K."/>
            <person name="Hall N."/>
            <person name="Watson M."/>
            <person name="Adriaenssens E.M."/>
            <person name="Foster-Nyarko E."/>
            <person name="Jarju S."/>
            <person name="Secka A."/>
            <person name="Antonio M."/>
            <person name="Oren A."/>
            <person name="Chaudhuri R.R."/>
            <person name="La Ragione R."/>
            <person name="Hildebrand F."/>
            <person name="Pallen M.J."/>
        </authorList>
    </citation>
    <scope>NUCLEOTIDE SEQUENCE</scope>
    <source>
        <strain evidence="17">E3-2379</strain>
    </source>
</reference>
<comment type="pathway">
    <text evidence="4 15">Amino-acid degradation; L-threonine degradation via propanoate pathway; propanoate from L-threonine: step 1/4.</text>
</comment>
<proteinExistence type="inferred from homology"/>
<dbReference type="FunFam" id="3.40.50.1100:FF:000007">
    <property type="entry name" value="L-threonine dehydratase catabolic TdcB"/>
    <property type="match status" value="1"/>
</dbReference>
<dbReference type="Gene3D" id="3.40.50.1100">
    <property type="match status" value="2"/>
</dbReference>
<evidence type="ECO:0000259" key="16">
    <source>
        <dbReference type="Pfam" id="PF00291"/>
    </source>
</evidence>
<evidence type="ECO:0000256" key="7">
    <source>
        <dbReference type="ARBA" id="ARBA00012096"/>
    </source>
</evidence>
<evidence type="ECO:0000256" key="11">
    <source>
        <dbReference type="ARBA" id="ARBA00022898"/>
    </source>
</evidence>
<keyword evidence="11 15" id="KW-0663">Pyridoxal phosphate</keyword>
<evidence type="ECO:0000256" key="4">
    <source>
        <dbReference type="ARBA" id="ARBA00004958"/>
    </source>
</evidence>
<dbReference type="GO" id="GO:0006565">
    <property type="term" value="P:L-serine catabolic process"/>
    <property type="evidence" value="ECO:0007669"/>
    <property type="project" value="TreeGrafter"/>
</dbReference>
<dbReference type="GO" id="GO:0009097">
    <property type="term" value="P:isoleucine biosynthetic process"/>
    <property type="evidence" value="ECO:0007669"/>
    <property type="project" value="UniProtKB-KW"/>
</dbReference>
<dbReference type="InterPro" id="IPR001926">
    <property type="entry name" value="TrpB-like_PALP"/>
</dbReference>
<protein>
    <recommendedName>
        <fullName evidence="8 15">L-threonine dehydratase catabolic TdcB</fullName>
        <ecNumber evidence="7 15">4.3.1.19</ecNumber>
    </recommendedName>
    <alternativeName>
        <fullName evidence="14 15">Threonine deaminase</fullName>
    </alternativeName>
</protein>
<dbReference type="InterPro" id="IPR005789">
    <property type="entry name" value="Thr_deHydtase_catblc"/>
</dbReference>
<dbReference type="Proteomes" id="UP000823618">
    <property type="component" value="Unassembled WGS sequence"/>
</dbReference>
<evidence type="ECO:0000256" key="12">
    <source>
        <dbReference type="ARBA" id="ARBA00023239"/>
    </source>
</evidence>
<evidence type="ECO:0000256" key="8">
    <source>
        <dbReference type="ARBA" id="ARBA00022248"/>
    </source>
</evidence>
<organism evidence="17 18">
    <name type="scientific">Candidatus Scybalomonas excrementavium</name>
    <dbReference type="NCBI Taxonomy" id="2840943"/>
    <lineage>
        <taxon>Bacteria</taxon>
        <taxon>Bacillati</taxon>
        <taxon>Bacillota</taxon>
        <taxon>Clostridia</taxon>
        <taxon>Lachnospirales</taxon>
        <taxon>Lachnospiraceae</taxon>
        <taxon>Lachnospiraceae incertae sedis</taxon>
        <taxon>Candidatus Scybalomonas</taxon>
    </lineage>
</organism>
<evidence type="ECO:0000256" key="5">
    <source>
        <dbReference type="ARBA" id="ARBA00010869"/>
    </source>
</evidence>
<comment type="cofactor">
    <cofactor evidence="2 15">
        <name>pyridoxal 5'-phosphate</name>
        <dbReference type="ChEBI" id="CHEBI:597326"/>
    </cofactor>
</comment>
<evidence type="ECO:0000313" key="17">
    <source>
        <dbReference type="EMBL" id="MBO8463462.1"/>
    </source>
</evidence>
<dbReference type="PROSITE" id="PS00165">
    <property type="entry name" value="DEHYDRATASE_SER_THR"/>
    <property type="match status" value="1"/>
</dbReference>
<dbReference type="GO" id="GO:0006567">
    <property type="term" value="P:L-threonine catabolic process"/>
    <property type="evidence" value="ECO:0007669"/>
    <property type="project" value="InterPro"/>
</dbReference>
<comment type="caution">
    <text evidence="17">The sequence shown here is derived from an EMBL/GenBank/DDBJ whole genome shotgun (WGS) entry which is preliminary data.</text>
</comment>
<comment type="function">
    <text evidence="13 15">Catalyzes the anaerobic formation of alpha-ketobutyrate and ammonia from threonine in a two-step reaction. The first step involved a dehydration of threonine and a production of enamine intermediates (aminocrotonate), which tautomerizes to its imine form (iminobutyrate). Both intermediates are unstable and short-lived. The second step is the nonenzymatic hydrolysis of the enamine/imine intermediates to form 2-ketobutyrate and free ammonia. In the low water environment of the cell, the second step is accelerated by RidA.</text>
</comment>
<dbReference type="InterPro" id="IPR000634">
    <property type="entry name" value="Ser/Thr_deHydtase_PyrdxlP-BS"/>
</dbReference>
<dbReference type="GO" id="GO:0004794">
    <property type="term" value="F:threonine deaminase activity"/>
    <property type="evidence" value="ECO:0007669"/>
    <property type="project" value="UniProtKB-EC"/>
</dbReference>
<comment type="catalytic activity">
    <reaction evidence="1 15">
        <text>L-threonine = 2-oxobutanoate + NH4(+)</text>
        <dbReference type="Rhea" id="RHEA:22108"/>
        <dbReference type="ChEBI" id="CHEBI:16763"/>
        <dbReference type="ChEBI" id="CHEBI:28938"/>
        <dbReference type="ChEBI" id="CHEBI:57926"/>
        <dbReference type="EC" id="4.3.1.19"/>
    </reaction>
</comment>
<accession>A0A9D9I0B6</accession>
<keyword evidence="9" id="KW-0021">Allosteric enzyme</keyword>
<gene>
    <name evidence="17" type="ORF">IAC13_05965</name>
</gene>
<name>A0A9D9I0B6_9FIRM</name>
<evidence type="ECO:0000313" key="18">
    <source>
        <dbReference type="Proteomes" id="UP000823618"/>
    </source>
</evidence>
<dbReference type="CDD" id="cd04886">
    <property type="entry name" value="ACT_ThrD-II-like"/>
    <property type="match status" value="1"/>
</dbReference>
<dbReference type="NCBIfam" id="TIGR01127">
    <property type="entry name" value="ilvA_1Cterm"/>
    <property type="match status" value="1"/>
</dbReference>
<dbReference type="CDD" id="cd01562">
    <property type="entry name" value="Thr-dehyd"/>
    <property type="match status" value="1"/>
</dbReference>
<dbReference type="GO" id="GO:0000166">
    <property type="term" value="F:nucleotide binding"/>
    <property type="evidence" value="ECO:0007669"/>
    <property type="project" value="UniProtKB-KW"/>
</dbReference>
<dbReference type="InterPro" id="IPR045865">
    <property type="entry name" value="ACT-like_dom_sf"/>
</dbReference>
<dbReference type="GO" id="GO:0030170">
    <property type="term" value="F:pyridoxal phosphate binding"/>
    <property type="evidence" value="ECO:0007669"/>
    <property type="project" value="InterPro"/>
</dbReference>
<evidence type="ECO:0000256" key="15">
    <source>
        <dbReference type="RuleBase" id="RU363083"/>
    </source>
</evidence>
<evidence type="ECO:0000256" key="13">
    <source>
        <dbReference type="ARBA" id="ARBA00025527"/>
    </source>
</evidence>
<evidence type="ECO:0000256" key="1">
    <source>
        <dbReference type="ARBA" id="ARBA00001274"/>
    </source>
</evidence>
<comment type="pathway">
    <text evidence="3">Amino-acid biosynthesis; L-isoleucine biosynthesis; 2-oxobutanoate from L-threonine: step 1/1.</text>
</comment>
<reference evidence="17" key="1">
    <citation type="submission" date="2020-10" db="EMBL/GenBank/DDBJ databases">
        <authorList>
            <person name="Gilroy R."/>
        </authorList>
    </citation>
    <scope>NUCLEOTIDE SEQUENCE</scope>
    <source>
        <strain evidence="17">E3-2379</strain>
    </source>
</reference>